<reference evidence="2 3" key="1">
    <citation type="journal article" date="2019" name="Emerg. Microbes Infect.">
        <title>Comprehensive subspecies identification of 175 nontuberculous mycobacteria species based on 7547 genomic profiles.</title>
        <authorList>
            <person name="Matsumoto Y."/>
            <person name="Kinjo T."/>
            <person name="Motooka D."/>
            <person name="Nabeya D."/>
            <person name="Jung N."/>
            <person name="Uechi K."/>
            <person name="Horii T."/>
            <person name="Iida T."/>
            <person name="Fujita J."/>
            <person name="Nakamura S."/>
        </authorList>
    </citation>
    <scope>NUCLEOTIDE SEQUENCE [LARGE SCALE GENOMIC DNA]</scope>
    <source>
        <strain evidence="2 3">JCM 17322</strain>
    </source>
</reference>
<sequence length="74" mass="7894">MLIDAGRRHRLALTVQPRGKGLTRDIAIHISQSASSRIPVGAARPCRRGPEQAHTRVGNAIAESSANAQNTTAR</sequence>
<protein>
    <submittedName>
        <fullName evidence="2">Uncharacterized protein</fullName>
    </submittedName>
</protein>
<proteinExistence type="predicted"/>
<evidence type="ECO:0000313" key="2">
    <source>
        <dbReference type="EMBL" id="GFG76093.1"/>
    </source>
</evidence>
<organism evidence="2 3">
    <name type="scientific">Mycobacterium botniense</name>
    <dbReference type="NCBI Taxonomy" id="84962"/>
    <lineage>
        <taxon>Bacteria</taxon>
        <taxon>Bacillati</taxon>
        <taxon>Actinomycetota</taxon>
        <taxon>Actinomycetes</taxon>
        <taxon>Mycobacteriales</taxon>
        <taxon>Mycobacteriaceae</taxon>
        <taxon>Mycobacterium</taxon>
    </lineage>
</organism>
<feature type="region of interest" description="Disordered" evidence="1">
    <location>
        <begin position="39"/>
        <end position="74"/>
    </location>
</feature>
<name>A0A7I9Y2I5_9MYCO</name>
<gene>
    <name evidence="2" type="ORF">MBOT_34580</name>
</gene>
<feature type="compositionally biased region" description="Polar residues" evidence="1">
    <location>
        <begin position="62"/>
        <end position="74"/>
    </location>
</feature>
<dbReference type="AlphaFoldDB" id="A0A7I9Y2I5"/>
<keyword evidence="3" id="KW-1185">Reference proteome</keyword>
<comment type="caution">
    <text evidence="2">The sequence shown here is derived from an EMBL/GenBank/DDBJ whole genome shotgun (WGS) entry which is preliminary data.</text>
</comment>
<evidence type="ECO:0000313" key="3">
    <source>
        <dbReference type="Proteomes" id="UP000465361"/>
    </source>
</evidence>
<accession>A0A7I9Y2I5</accession>
<evidence type="ECO:0000256" key="1">
    <source>
        <dbReference type="SAM" id="MobiDB-lite"/>
    </source>
</evidence>
<dbReference type="EMBL" id="BLKW01000004">
    <property type="protein sequence ID" value="GFG76093.1"/>
    <property type="molecule type" value="Genomic_DNA"/>
</dbReference>
<dbReference type="Proteomes" id="UP000465361">
    <property type="component" value="Unassembled WGS sequence"/>
</dbReference>